<reference evidence="1 2" key="1">
    <citation type="submission" date="2020-10" db="EMBL/GenBank/DDBJ databases">
        <authorList>
            <person name="Peeters C."/>
        </authorList>
    </citation>
    <scope>NUCLEOTIDE SEQUENCE [LARGE SCALE GENOMIC DNA]</scope>
    <source>
        <strain evidence="1 2">LMG 27952</strain>
    </source>
</reference>
<proteinExistence type="predicted"/>
<dbReference type="RefSeq" id="WP_201698937.1">
    <property type="nucleotide sequence ID" value="NZ_CAJHCQ010000016.1"/>
</dbReference>
<dbReference type="EMBL" id="CAJHCQ010000016">
    <property type="protein sequence ID" value="CAD6553164.1"/>
    <property type="molecule type" value="Genomic_DNA"/>
</dbReference>
<dbReference type="Proteomes" id="UP000656319">
    <property type="component" value="Unassembled WGS sequence"/>
</dbReference>
<gene>
    <name evidence="1" type="ORF">LMG27952_05395</name>
</gene>
<protein>
    <submittedName>
        <fullName evidence="1">Uncharacterized protein</fullName>
    </submittedName>
</protein>
<sequence>MTSHLSEFKPGIEIHANVPNNPGQTSFTGWIVITDKTHGAQVKESRVTPAWAKPANSVEEACRILVQFGREVLEGRATGGDFVNNG</sequence>
<comment type="caution">
    <text evidence="1">The sequence shown here is derived from an EMBL/GenBank/DDBJ whole genome shotgun (WGS) entry which is preliminary data.</text>
</comment>
<evidence type="ECO:0000313" key="1">
    <source>
        <dbReference type="EMBL" id="CAD6553164.1"/>
    </source>
</evidence>
<organism evidence="1 2">
    <name type="scientific">Paraburkholderia hiiakae</name>
    <dbReference type="NCBI Taxonomy" id="1081782"/>
    <lineage>
        <taxon>Bacteria</taxon>
        <taxon>Pseudomonadati</taxon>
        <taxon>Pseudomonadota</taxon>
        <taxon>Betaproteobacteria</taxon>
        <taxon>Burkholderiales</taxon>
        <taxon>Burkholderiaceae</taxon>
        <taxon>Paraburkholderia</taxon>
    </lineage>
</organism>
<keyword evidence="2" id="KW-1185">Reference proteome</keyword>
<name>A0ABM8P1A9_9BURK</name>
<evidence type="ECO:0000313" key="2">
    <source>
        <dbReference type="Proteomes" id="UP000656319"/>
    </source>
</evidence>
<accession>A0ABM8P1A9</accession>